<evidence type="ECO:0000313" key="1">
    <source>
        <dbReference type="EMBL" id="MED6152280.1"/>
    </source>
</evidence>
<organism evidence="1 2">
    <name type="scientific">Stylosanthes scabra</name>
    <dbReference type="NCBI Taxonomy" id="79078"/>
    <lineage>
        <taxon>Eukaryota</taxon>
        <taxon>Viridiplantae</taxon>
        <taxon>Streptophyta</taxon>
        <taxon>Embryophyta</taxon>
        <taxon>Tracheophyta</taxon>
        <taxon>Spermatophyta</taxon>
        <taxon>Magnoliopsida</taxon>
        <taxon>eudicotyledons</taxon>
        <taxon>Gunneridae</taxon>
        <taxon>Pentapetalae</taxon>
        <taxon>rosids</taxon>
        <taxon>fabids</taxon>
        <taxon>Fabales</taxon>
        <taxon>Fabaceae</taxon>
        <taxon>Papilionoideae</taxon>
        <taxon>50 kb inversion clade</taxon>
        <taxon>dalbergioids sensu lato</taxon>
        <taxon>Dalbergieae</taxon>
        <taxon>Pterocarpus clade</taxon>
        <taxon>Stylosanthes</taxon>
    </lineage>
</organism>
<name>A0ABU6TTS8_9FABA</name>
<comment type="caution">
    <text evidence="1">The sequence shown here is derived from an EMBL/GenBank/DDBJ whole genome shotgun (WGS) entry which is preliminary data.</text>
</comment>
<gene>
    <name evidence="1" type="ORF">PIB30_090397</name>
</gene>
<accession>A0ABU6TTS8</accession>
<reference evidence="1 2" key="1">
    <citation type="journal article" date="2023" name="Plants (Basel)">
        <title>Bridging the Gap: Combining Genomics and Transcriptomics Approaches to Understand Stylosanthes scabra, an Orphan Legume from the Brazilian Caatinga.</title>
        <authorList>
            <person name="Ferreira-Neto J.R.C."/>
            <person name="da Silva M.D."/>
            <person name="Binneck E."/>
            <person name="de Melo N.F."/>
            <person name="da Silva R.H."/>
            <person name="de Melo A.L.T.M."/>
            <person name="Pandolfi V."/>
            <person name="Bustamante F.O."/>
            <person name="Brasileiro-Vidal A.C."/>
            <person name="Benko-Iseppon A.M."/>
        </authorList>
    </citation>
    <scope>NUCLEOTIDE SEQUENCE [LARGE SCALE GENOMIC DNA]</scope>
    <source>
        <tissue evidence="1">Leaves</tissue>
    </source>
</reference>
<sequence>MAPFWLTKGSGFTLHPPYIEFCPRNSTSSSLGSLRFSGELAISPIAGSFSSLRSAHRLGRWLSKYRRFSFVIPYTVGNQQLLQCCPMLIVLSILSHIPRKRVALSDRFSNTCWSIRVDSYPFESTLASGLRQRIH</sequence>
<evidence type="ECO:0000313" key="2">
    <source>
        <dbReference type="Proteomes" id="UP001341840"/>
    </source>
</evidence>
<keyword evidence="2" id="KW-1185">Reference proteome</keyword>
<dbReference type="Proteomes" id="UP001341840">
    <property type="component" value="Unassembled WGS sequence"/>
</dbReference>
<protein>
    <submittedName>
        <fullName evidence="1">Uncharacterized protein</fullName>
    </submittedName>
</protein>
<dbReference type="EMBL" id="JASCZI010092364">
    <property type="protein sequence ID" value="MED6152280.1"/>
    <property type="molecule type" value="Genomic_DNA"/>
</dbReference>
<proteinExistence type="predicted"/>